<dbReference type="InterPro" id="IPR032466">
    <property type="entry name" value="Metal_Hydrolase"/>
</dbReference>
<sequence length="322" mass="37165">MATYSEEFPHKAVPAGAWDTHHHIFEPDRFPFAEGRHFTPSRASFEQLQEFEKSIGVDHVCIAHGLSYGPDCTSLLYYLDRFAGQARGICVLDLNTVTDELLDQYNAAGIRSVRLDFFRNSCMDDVDAQSRLIEETAQRLAQWGKPNWSIQIQQPHLEFWPRLRDVIQQSPIPVVVDHFALIAASSYRLDDNTTNIQDDSFLDEIERHGLEALCQTLSEGNLWIKLSAPYRCSNLAPEYADLKWLVRRLIDANPKRVLWGSDWPHTQRHKDRIGKSSTSKEPFLNIDDKAWIESMSRCLSEEEWRLLWVENPATLYDYPLSA</sequence>
<dbReference type="InterPro" id="IPR052358">
    <property type="entry name" value="Aro_Compnd_Degr_Hydrolases"/>
</dbReference>
<evidence type="ECO:0000313" key="2">
    <source>
        <dbReference type="EMBL" id="CAG8376010.1"/>
    </source>
</evidence>
<gene>
    <name evidence="2" type="ORF">PSALAMII_LOCUS5233</name>
</gene>
<accession>A0A9W4J717</accession>
<dbReference type="InterPro" id="IPR006680">
    <property type="entry name" value="Amidohydro-rel"/>
</dbReference>
<name>A0A9W4J717_9EURO</name>
<evidence type="ECO:0000313" key="3">
    <source>
        <dbReference type="Proteomes" id="UP001152649"/>
    </source>
</evidence>
<dbReference type="Pfam" id="PF04909">
    <property type="entry name" value="Amidohydro_2"/>
    <property type="match status" value="1"/>
</dbReference>
<dbReference type="SUPFAM" id="SSF51556">
    <property type="entry name" value="Metallo-dependent hydrolases"/>
    <property type="match status" value="1"/>
</dbReference>
<dbReference type="OrthoDB" id="2135488at2759"/>
<proteinExistence type="predicted"/>
<dbReference type="PANTHER" id="PTHR35563:SF2">
    <property type="entry name" value="BARREL METAL-DEPENDENT HYDROLASE, PUTATIVE (AFU_ORTHOLOGUE AFUA_1G16240)-RELATED"/>
    <property type="match status" value="1"/>
</dbReference>
<dbReference type="Proteomes" id="UP001152649">
    <property type="component" value="Unassembled WGS sequence"/>
</dbReference>
<dbReference type="Gene3D" id="3.20.20.140">
    <property type="entry name" value="Metal-dependent hydrolases"/>
    <property type="match status" value="1"/>
</dbReference>
<protein>
    <recommendedName>
        <fullName evidence="1">Amidohydrolase-related domain-containing protein</fullName>
    </recommendedName>
</protein>
<dbReference type="EMBL" id="CAJVPG010000222">
    <property type="protein sequence ID" value="CAG8376010.1"/>
    <property type="molecule type" value="Genomic_DNA"/>
</dbReference>
<dbReference type="PANTHER" id="PTHR35563">
    <property type="entry name" value="BARREL METAL-DEPENDENT HYDROLASE, PUTATIVE (AFU_ORTHOLOGUE AFUA_1G16240)-RELATED"/>
    <property type="match status" value="1"/>
</dbReference>
<evidence type="ECO:0000259" key="1">
    <source>
        <dbReference type="Pfam" id="PF04909"/>
    </source>
</evidence>
<reference evidence="2" key="1">
    <citation type="submission" date="2021-07" db="EMBL/GenBank/DDBJ databases">
        <authorList>
            <person name="Branca A.L. A."/>
        </authorList>
    </citation>
    <scope>NUCLEOTIDE SEQUENCE</scope>
</reference>
<dbReference type="GO" id="GO:0016787">
    <property type="term" value="F:hydrolase activity"/>
    <property type="evidence" value="ECO:0007669"/>
    <property type="project" value="InterPro"/>
</dbReference>
<keyword evidence="3" id="KW-1185">Reference proteome</keyword>
<organism evidence="2 3">
    <name type="scientific">Penicillium salamii</name>
    <dbReference type="NCBI Taxonomy" id="1612424"/>
    <lineage>
        <taxon>Eukaryota</taxon>
        <taxon>Fungi</taxon>
        <taxon>Dikarya</taxon>
        <taxon>Ascomycota</taxon>
        <taxon>Pezizomycotina</taxon>
        <taxon>Eurotiomycetes</taxon>
        <taxon>Eurotiomycetidae</taxon>
        <taxon>Eurotiales</taxon>
        <taxon>Aspergillaceae</taxon>
        <taxon>Penicillium</taxon>
    </lineage>
</organism>
<feature type="domain" description="Amidohydrolase-related" evidence="1">
    <location>
        <begin position="18"/>
        <end position="316"/>
    </location>
</feature>
<comment type="caution">
    <text evidence="2">The sequence shown here is derived from an EMBL/GenBank/DDBJ whole genome shotgun (WGS) entry which is preliminary data.</text>
</comment>
<dbReference type="AlphaFoldDB" id="A0A9W4J717"/>